<dbReference type="PROSITE" id="PS01066">
    <property type="entry name" value="UPP_SYNTHASE"/>
    <property type="match status" value="1"/>
</dbReference>
<dbReference type="PANTHER" id="PTHR10291:SF43">
    <property type="entry name" value="DEHYDRODOLICHYL DIPHOSPHATE SYNTHASE COMPLEX SUBUNIT DHDDS"/>
    <property type="match status" value="1"/>
</dbReference>
<dbReference type="AlphaFoldDB" id="A0ABD3NKS5"/>
<feature type="signal peptide" evidence="4">
    <location>
        <begin position="1"/>
        <end position="19"/>
    </location>
</feature>
<dbReference type="HAMAP" id="MF_01139">
    <property type="entry name" value="ISPT"/>
    <property type="match status" value="1"/>
</dbReference>
<dbReference type="SUPFAM" id="SSF64005">
    <property type="entry name" value="Undecaprenyl diphosphate synthase"/>
    <property type="match status" value="1"/>
</dbReference>
<reference evidence="5 6" key="1">
    <citation type="submission" date="2024-10" db="EMBL/GenBank/DDBJ databases">
        <title>Updated reference genomes for cyclostephanoid diatoms.</title>
        <authorList>
            <person name="Roberts W.R."/>
            <person name="Alverson A.J."/>
        </authorList>
    </citation>
    <scope>NUCLEOTIDE SEQUENCE [LARGE SCALE GENOMIC DNA]</scope>
    <source>
        <strain evidence="5 6">AJA010-31</strain>
    </source>
</reference>
<dbReference type="CDD" id="cd00475">
    <property type="entry name" value="Cis_IPPS"/>
    <property type="match status" value="1"/>
</dbReference>
<evidence type="ECO:0000256" key="2">
    <source>
        <dbReference type="ARBA" id="ARBA00022679"/>
    </source>
</evidence>
<accession>A0ABD3NKS5</accession>
<dbReference type="InterPro" id="IPR001441">
    <property type="entry name" value="UPP_synth-like"/>
</dbReference>
<dbReference type="NCBIfam" id="TIGR00055">
    <property type="entry name" value="uppS"/>
    <property type="match status" value="1"/>
</dbReference>
<keyword evidence="2 3" id="KW-0808">Transferase</keyword>
<proteinExistence type="inferred from homology"/>
<gene>
    <name evidence="5" type="ORF">ACHAWO_010768</name>
</gene>
<keyword evidence="6" id="KW-1185">Reference proteome</keyword>
<dbReference type="InterPro" id="IPR018520">
    <property type="entry name" value="UPP_synth-like_CS"/>
</dbReference>
<keyword evidence="4" id="KW-0732">Signal</keyword>
<dbReference type="Proteomes" id="UP001530400">
    <property type="component" value="Unassembled WGS sequence"/>
</dbReference>
<evidence type="ECO:0000313" key="5">
    <source>
        <dbReference type="EMBL" id="KAL3773970.1"/>
    </source>
</evidence>
<comment type="caution">
    <text evidence="5">The sequence shown here is derived from an EMBL/GenBank/DDBJ whole genome shotgun (WGS) entry which is preliminary data.</text>
</comment>
<dbReference type="Pfam" id="PF01255">
    <property type="entry name" value="Prenyltransf"/>
    <property type="match status" value="1"/>
</dbReference>
<organism evidence="5 6">
    <name type="scientific">Cyclotella atomus</name>
    <dbReference type="NCBI Taxonomy" id="382360"/>
    <lineage>
        <taxon>Eukaryota</taxon>
        <taxon>Sar</taxon>
        <taxon>Stramenopiles</taxon>
        <taxon>Ochrophyta</taxon>
        <taxon>Bacillariophyta</taxon>
        <taxon>Coscinodiscophyceae</taxon>
        <taxon>Thalassiosirophycidae</taxon>
        <taxon>Stephanodiscales</taxon>
        <taxon>Stephanodiscaceae</taxon>
        <taxon>Cyclotella</taxon>
    </lineage>
</organism>
<dbReference type="PANTHER" id="PTHR10291">
    <property type="entry name" value="DEHYDRODOLICHYL DIPHOSPHATE SYNTHASE FAMILY MEMBER"/>
    <property type="match status" value="1"/>
</dbReference>
<dbReference type="EC" id="2.5.1.-" evidence="3"/>
<feature type="chain" id="PRO_5044820804" description="Alkyl transferase" evidence="4">
    <location>
        <begin position="20"/>
        <end position="352"/>
    </location>
</feature>
<comment type="similarity">
    <text evidence="1 3">Belongs to the UPP synthase family.</text>
</comment>
<name>A0ABD3NKS5_9STRA</name>
<dbReference type="EMBL" id="JALLPJ020001214">
    <property type="protein sequence ID" value="KAL3773970.1"/>
    <property type="molecule type" value="Genomic_DNA"/>
</dbReference>
<sequence>MRLSLLLLCSVPVLTLSFACDIVFSSLRWRCTTRQNQQFDLQHQVSTAEGNINSHHNLTQSSSTHTSARDKLDTLVSKKNTDDTSIDVPRHIAFICDGNSRWAELNSLPTSIGHARGADRVIKLISSLRPRQSETNQSDSSIYFRRVQYCTLFAFSTENWSRPKSEIDTIFKLIERVAIQYQQHDAIKNGQIQIQILGDLDDNRIPSGMRNALNKLQFDSREACSHRQSNNDADENNILIVCLAINYGGRADLLQATAKLAQAIAAGEVVPPGTTIDEAEITKRLYTANLPDPDLIIRTGGENRLSNFLLWNAAYAELCFSDVLWPDFDEVALEEAITWYGKRNRRFGGRED</sequence>
<dbReference type="Gene3D" id="3.40.1180.10">
    <property type="entry name" value="Decaprenyl diphosphate synthase-like"/>
    <property type="match status" value="1"/>
</dbReference>
<dbReference type="InterPro" id="IPR036424">
    <property type="entry name" value="UPP_synth-like_sf"/>
</dbReference>
<evidence type="ECO:0000256" key="4">
    <source>
        <dbReference type="SAM" id="SignalP"/>
    </source>
</evidence>
<dbReference type="GO" id="GO:0016740">
    <property type="term" value="F:transferase activity"/>
    <property type="evidence" value="ECO:0007669"/>
    <property type="project" value="UniProtKB-KW"/>
</dbReference>
<protein>
    <recommendedName>
        <fullName evidence="3">Alkyl transferase</fullName>
        <ecNumber evidence="3">2.5.1.-</ecNumber>
    </recommendedName>
</protein>
<evidence type="ECO:0000313" key="6">
    <source>
        <dbReference type="Proteomes" id="UP001530400"/>
    </source>
</evidence>
<evidence type="ECO:0000256" key="1">
    <source>
        <dbReference type="ARBA" id="ARBA00005432"/>
    </source>
</evidence>
<evidence type="ECO:0000256" key="3">
    <source>
        <dbReference type="RuleBase" id="RU363018"/>
    </source>
</evidence>
<dbReference type="PROSITE" id="PS51257">
    <property type="entry name" value="PROKAR_LIPOPROTEIN"/>
    <property type="match status" value="1"/>
</dbReference>